<keyword evidence="2" id="KW-1185">Reference proteome</keyword>
<organism evidence="1 2">
    <name type="scientific">Nocardioides jiangxiensis</name>
    <dbReference type="NCBI Taxonomy" id="3064524"/>
    <lineage>
        <taxon>Bacteria</taxon>
        <taxon>Bacillati</taxon>
        <taxon>Actinomycetota</taxon>
        <taxon>Actinomycetes</taxon>
        <taxon>Propionibacteriales</taxon>
        <taxon>Nocardioidaceae</taxon>
        <taxon>Nocardioides</taxon>
    </lineage>
</organism>
<dbReference type="RefSeq" id="WP_305027460.1">
    <property type="nucleotide sequence ID" value="NZ_JAUQTA010000001.1"/>
</dbReference>
<comment type="caution">
    <text evidence="1">The sequence shown here is derived from an EMBL/GenBank/DDBJ whole genome shotgun (WGS) entry which is preliminary data.</text>
</comment>
<sequence>MTQRIATAASHIPPIGAVTGWAACRLHGAAFHDGLAPDGRTRLPVPIAVGTRGWVRRHPSATYSYAAIDMDCVHTIAGVPATDPVRATYDAMRAATLLVDAVVELEKSVMAGIISLEEMAAYVQTKAGTQGVRLIREAVPLASEFSRSPQEVRTRFVAEQVARVPRLLVNSTAWTVDGLRIGEVDLADPTSGLVIEFNGAYHEDGPRRHADAVRLERLRAVGAELLQVTTPQLGSHQSLAQTIVAARMRALTTPGEQRRYRFVPRQPFLHQQLLARRALAGLNASLEDRCR</sequence>
<dbReference type="EMBL" id="JAUQTA010000001">
    <property type="protein sequence ID" value="MDO7868084.1"/>
    <property type="molecule type" value="Genomic_DNA"/>
</dbReference>
<reference evidence="1 2" key="1">
    <citation type="submission" date="2023-07" db="EMBL/GenBank/DDBJ databases">
        <title>Nocardioides sp. nov WY-20 isolated from soil.</title>
        <authorList>
            <person name="Liu B."/>
            <person name="Wan Y."/>
        </authorList>
    </citation>
    <scope>NUCLEOTIDE SEQUENCE [LARGE SCALE GENOMIC DNA]</scope>
    <source>
        <strain evidence="1 2">WY-20</strain>
    </source>
</reference>
<dbReference type="PROSITE" id="PS51257">
    <property type="entry name" value="PROKAR_LIPOPROTEIN"/>
    <property type="match status" value="1"/>
</dbReference>
<evidence type="ECO:0000313" key="2">
    <source>
        <dbReference type="Proteomes" id="UP001233314"/>
    </source>
</evidence>
<proteinExistence type="predicted"/>
<evidence type="ECO:0000313" key="1">
    <source>
        <dbReference type="EMBL" id="MDO7868084.1"/>
    </source>
</evidence>
<dbReference type="Proteomes" id="UP001233314">
    <property type="component" value="Unassembled WGS sequence"/>
</dbReference>
<evidence type="ECO:0008006" key="3">
    <source>
        <dbReference type="Google" id="ProtNLM"/>
    </source>
</evidence>
<protein>
    <recommendedName>
        <fullName evidence="3">DUF559 domain-containing protein</fullName>
    </recommendedName>
</protein>
<name>A0ABT9AZR0_9ACTN</name>
<gene>
    <name evidence="1" type="ORF">Q5722_06855</name>
</gene>
<accession>A0ABT9AZR0</accession>